<dbReference type="CDD" id="cd00637">
    <property type="entry name" value="7tm_classA_rhodopsin-like"/>
    <property type="match status" value="1"/>
</dbReference>
<dbReference type="InterPro" id="IPR000276">
    <property type="entry name" value="GPCR_Rhodpsn"/>
</dbReference>
<proteinExistence type="inferred from homology"/>
<dbReference type="GO" id="GO:0004930">
    <property type="term" value="F:G protein-coupled receptor activity"/>
    <property type="evidence" value="ECO:0007669"/>
    <property type="project" value="UniProtKB-KW"/>
</dbReference>
<feature type="transmembrane region" description="Helical" evidence="10">
    <location>
        <begin position="45"/>
        <end position="67"/>
    </location>
</feature>
<reference evidence="14" key="1">
    <citation type="submission" date="2025-08" db="UniProtKB">
        <authorList>
            <consortium name="RefSeq"/>
        </authorList>
    </citation>
    <scope>IDENTIFICATION</scope>
</reference>
<feature type="transmembrane region" description="Helical" evidence="10">
    <location>
        <begin position="121"/>
        <end position="142"/>
    </location>
</feature>
<dbReference type="FunFam" id="1.20.1070.10:FF:000411">
    <property type="entry name" value="Zgc:162592"/>
    <property type="match status" value="1"/>
</dbReference>
<evidence type="ECO:0000256" key="3">
    <source>
        <dbReference type="ARBA" id="ARBA00022692"/>
    </source>
</evidence>
<name>A0A6P7Y0G1_9AMPH</name>
<evidence type="ECO:0000256" key="8">
    <source>
        <dbReference type="ARBA" id="ARBA00023224"/>
    </source>
</evidence>
<keyword evidence="11" id="KW-0732">Signal</keyword>
<gene>
    <name evidence="14" type="primary">LOC115469952</name>
</gene>
<dbReference type="InterPro" id="IPR017452">
    <property type="entry name" value="GPCR_Rhodpsn_7TM"/>
</dbReference>
<evidence type="ECO:0000313" key="13">
    <source>
        <dbReference type="Proteomes" id="UP000515156"/>
    </source>
</evidence>
<dbReference type="Pfam" id="PF00001">
    <property type="entry name" value="7tm_1"/>
    <property type="match status" value="1"/>
</dbReference>
<dbReference type="PANTHER" id="PTHR24249:SF387">
    <property type="entry name" value="HISTAMINE H2 RECEPTOR"/>
    <property type="match status" value="1"/>
</dbReference>
<feature type="transmembrane region" description="Helical" evidence="10">
    <location>
        <begin position="79"/>
        <end position="101"/>
    </location>
</feature>
<evidence type="ECO:0000313" key="14">
    <source>
        <dbReference type="RefSeq" id="XP_030058611.1"/>
    </source>
</evidence>
<dbReference type="OrthoDB" id="6376512at2759"/>
<dbReference type="PROSITE" id="PS00237">
    <property type="entry name" value="G_PROTEIN_RECEP_F1_1"/>
    <property type="match status" value="1"/>
</dbReference>
<comment type="similarity">
    <text evidence="9">Belongs to the G-protein coupled receptor 1 family.</text>
</comment>
<feature type="chain" id="PRO_5027580224" evidence="11">
    <location>
        <begin position="17"/>
        <end position="382"/>
    </location>
</feature>
<evidence type="ECO:0000256" key="1">
    <source>
        <dbReference type="ARBA" id="ARBA00004651"/>
    </source>
</evidence>
<feature type="transmembrane region" description="Helical" evidence="10">
    <location>
        <begin position="163"/>
        <end position="192"/>
    </location>
</feature>
<evidence type="ECO:0000256" key="11">
    <source>
        <dbReference type="SAM" id="SignalP"/>
    </source>
</evidence>
<keyword evidence="2" id="KW-1003">Cell membrane</keyword>
<dbReference type="InterPro" id="IPR050569">
    <property type="entry name" value="TAAR"/>
</dbReference>
<dbReference type="Gene3D" id="1.20.1070.10">
    <property type="entry name" value="Rhodopsin 7-helix transmembrane proteins"/>
    <property type="match status" value="1"/>
</dbReference>
<evidence type="ECO:0000256" key="4">
    <source>
        <dbReference type="ARBA" id="ARBA00022989"/>
    </source>
</evidence>
<organism evidence="13 14">
    <name type="scientific">Microcaecilia unicolor</name>
    <dbReference type="NCBI Taxonomy" id="1415580"/>
    <lineage>
        <taxon>Eukaryota</taxon>
        <taxon>Metazoa</taxon>
        <taxon>Chordata</taxon>
        <taxon>Craniata</taxon>
        <taxon>Vertebrata</taxon>
        <taxon>Euteleostomi</taxon>
        <taxon>Amphibia</taxon>
        <taxon>Gymnophiona</taxon>
        <taxon>Siphonopidae</taxon>
        <taxon>Microcaecilia</taxon>
    </lineage>
</organism>
<keyword evidence="7 9" id="KW-0675">Receptor</keyword>
<protein>
    <submittedName>
        <fullName evidence="14">Adenosine receptor A2b-like</fullName>
    </submittedName>
</protein>
<keyword evidence="13" id="KW-1185">Reference proteome</keyword>
<evidence type="ECO:0000256" key="5">
    <source>
        <dbReference type="ARBA" id="ARBA00023040"/>
    </source>
</evidence>
<evidence type="ECO:0000256" key="6">
    <source>
        <dbReference type="ARBA" id="ARBA00023136"/>
    </source>
</evidence>
<keyword evidence="4 10" id="KW-1133">Transmembrane helix</keyword>
<feature type="transmembrane region" description="Helical" evidence="10">
    <location>
        <begin position="254"/>
        <end position="278"/>
    </location>
</feature>
<evidence type="ECO:0000256" key="7">
    <source>
        <dbReference type="ARBA" id="ARBA00023170"/>
    </source>
</evidence>
<accession>A0A6P7Y0G1</accession>
<keyword evidence="5 9" id="KW-0297">G-protein coupled receptor</keyword>
<keyword evidence="6 10" id="KW-0472">Membrane</keyword>
<feature type="transmembrane region" description="Helical" evidence="10">
    <location>
        <begin position="290"/>
        <end position="309"/>
    </location>
</feature>
<dbReference type="PRINTS" id="PR00237">
    <property type="entry name" value="GPCRRHODOPSN"/>
</dbReference>
<dbReference type="PANTHER" id="PTHR24249">
    <property type="entry name" value="HISTAMINE RECEPTOR-RELATED G-PROTEIN COUPLED RECEPTOR"/>
    <property type="match status" value="1"/>
</dbReference>
<dbReference type="GeneID" id="115469952"/>
<dbReference type="SUPFAM" id="SSF81321">
    <property type="entry name" value="Family A G protein-coupled receptor-like"/>
    <property type="match status" value="1"/>
</dbReference>
<keyword evidence="8 9" id="KW-0807">Transducer</keyword>
<feature type="domain" description="G-protein coupled receptors family 1 profile" evidence="12">
    <location>
        <begin position="58"/>
        <end position="306"/>
    </location>
</feature>
<dbReference type="PROSITE" id="PS50262">
    <property type="entry name" value="G_PROTEIN_RECEP_F1_2"/>
    <property type="match status" value="1"/>
</dbReference>
<evidence type="ECO:0000259" key="12">
    <source>
        <dbReference type="PROSITE" id="PS50262"/>
    </source>
</evidence>
<comment type="subcellular location">
    <subcellularLocation>
        <location evidence="1">Cell membrane</location>
        <topology evidence="1">Multi-pass membrane protein</topology>
    </subcellularLocation>
</comment>
<dbReference type="GO" id="GO:0005886">
    <property type="term" value="C:plasma membrane"/>
    <property type="evidence" value="ECO:0007669"/>
    <property type="project" value="UniProtKB-SubCell"/>
</dbReference>
<evidence type="ECO:0000256" key="10">
    <source>
        <dbReference type="SAM" id="Phobius"/>
    </source>
</evidence>
<dbReference type="KEGG" id="muo:115469952"/>
<dbReference type="AlphaFoldDB" id="A0A6P7Y0G1"/>
<dbReference type="RefSeq" id="XP_030058611.1">
    <property type="nucleotide sequence ID" value="XM_030202751.1"/>
</dbReference>
<feature type="signal peptide" evidence="11">
    <location>
        <begin position="1"/>
        <end position="16"/>
    </location>
</feature>
<feature type="transmembrane region" description="Helical" evidence="10">
    <location>
        <begin position="212"/>
        <end position="233"/>
    </location>
</feature>
<dbReference type="Proteomes" id="UP000515156">
    <property type="component" value="Chromosome 5"/>
</dbReference>
<sequence>MATAAVLALVVVAATATNSSGSVYTLSSAPETAGPWFGGGRALKVAIIAALGGLIILGNGFVLLVIASSVAGWSRSSRYILLSLTGADAALALLVVPLNLYGSLARGEEGDEAPRATYCHVVAFLNASVFASSIYSLASISLERYVAVFFPLRYGRLMSRRRVRLLIGAAWLLPPALLFPIAIPGGAVIRVYFSRASLLCNPDYASNVPYSLLLTALIFFPCSAIVTLANGRLWLAARRQRHRLGRARDAASRVLLPVVLAFHACWLPCMVTVIYNAITQDRVPEWVEFVALWLPSGNGFLNCFVYFWINRSFRHKFHQLGRKLCLWDFNCSSSQGKKSAQGAPTISALVDFQCKNMLVISERSCSVSSACVLLPQASEAIL</sequence>
<evidence type="ECO:0000256" key="2">
    <source>
        <dbReference type="ARBA" id="ARBA00022475"/>
    </source>
</evidence>
<dbReference type="InParanoid" id="A0A6P7Y0G1"/>
<keyword evidence="3 9" id="KW-0812">Transmembrane</keyword>
<evidence type="ECO:0000256" key="9">
    <source>
        <dbReference type="RuleBase" id="RU000688"/>
    </source>
</evidence>